<dbReference type="InterPro" id="IPR002711">
    <property type="entry name" value="HNH"/>
</dbReference>
<dbReference type="RefSeq" id="WP_184193170.1">
    <property type="nucleotide sequence ID" value="NZ_JACHGW010000001.1"/>
</dbReference>
<gene>
    <name evidence="2" type="ORF">HNQ39_001334</name>
</gene>
<organism evidence="2 3">
    <name type="scientific">Armatimonas rosea</name>
    <dbReference type="NCBI Taxonomy" id="685828"/>
    <lineage>
        <taxon>Bacteria</taxon>
        <taxon>Bacillati</taxon>
        <taxon>Armatimonadota</taxon>
        <taxon>Armatimonadia</taxon>
        <taxon>Armatimonadales</taxon>
        <taxon>Armatimonadaceae</taxon>
        <taxon>Armatimonas</taxon>
    </lineage>
</organism>
<dbReference type="GO" id="GO:0004519">
    <property type="term" value="F:endonuclease activity"/>
    <property type="evidence" value="ECO:0007669"/>
    <property type="project" value="InterPro"/>
</dbReference>
<dbReference type="SMART" id="SM00507">
    <property type="entry name" value="HNHc"/>
    <property type="match status" value="1"/>
</dbReference>
<keyword evidence="3" id="KW-1185">Reference proteome</keyword>
<dbReference type="PANTHER" id="PTHR33877:SF1">
    <property type="entry name" value="TYPE IV METHYL-DIRECTED RESTRICTION ENZYME ECOKMCRA"/>
    <property type="match status" value="1"/>
</dbReference>
<dbReference type="AlphaFoldDB" id="A0A7W9SMW8"/>
<protein>
    <recommendedName>
        <fullName evidence="1">HNH nuclease domain-containing protein</fullName>
    </recommendedName>
</protein>
<dbReference type="Proteomes" id="UP000520814">
    <property type="component" value="Unassembled WGS sequence"/>
</dbReference>
<dbReference type="CDD" id="cd00085">
    <property type="entry name" value="HNHc"/>
    <property type="match status" value="1"/>
</dbReference>
<accession>A0A7W9SMW8</accession>
<evidence type="ECO:0000259" key="1">
    <source>
        <dbReference type="SMART" id="SM00507"/>
    </source>
</evidence>
<dbReference type="Pfam" id="PF01844">
    <property type="entry name" value="HNH"/>
    <property type="match status" value="1"/>
</dbReference>
<dbReference type="InterPro" id="IPR003615">
    <property type="entry name" value="HNH_nuc"/>
</dbReference>
<dbReference type="EMBL" id="JACHGW010000001">
    <property type="protein sequence ID" value="MBB6049572.1"/>
    <property type="molecule type" value="Genomic_DNA"/>
</dbReference>
<sequence>MSTTYIPTELRRRVRERAGNCCEYCKIREITTLLGCEVDHIISEKHGGLTIESNLALACFECNRAKGSDLGSYLTAEATQLTRFFHPRWDDWTVHFLYQPTGELVGLTPEGIVTARLFDFNRSIRVAERVALNLRGLYP</sequence>
<dbReference type="GO" id="GO:0008270">
    <property type="term" value="F:zinc ion binding"/>
    <property type="evidence" value="ECO:0007669"/>
    <property type="project" value="InterPro"/>
</dbReference>
<proteinExistence type="predicted"/>
<dbReference type="PANTHER" id="PTHR33877">
    <property type="entry name" value="SLL1193 PROTEIN"/>
    <property type="match status" value="1"/>
</dbReference>
<reference evidence="2 3" key="1">
    <citation type="submission" date="2020-08" db="EMBL/GenBank/DDBJ databases">
        <title>Genomic Encyclopedia of Type Strains, Phase IV (KMG-IV): sequencing the most valuable type-strain genomes for metagenomic binning, comparative biology and taxonomic classification.</title>
        <authorList>
            <person name="Goeker M."/>
        </authorList>
    </citation>
    <scope>NUCLEOTIDE SEQUENCE [LARGE SCALE GENOMIC DNA]</scope>
    <source>
        <strain evidence="2 3">DSM 23562</strain>
    </source>
</reference>
<dbReference type="GO" id="GO:0003676">
    <property type="term" value="F:nucleic acid binding"/>
    <property type="evidence" value="ECO:0007669"/>
    <property type="project" value="InterPro"/>
</dbReference>
<feature type="domain" description="HNH nuclease" evidence="1">
    <location>
        <begin position="9"/>
        <end position="64"/>
    </location>
</feature>
<name>A0A7W9SMW8_ARMRO</name>
<evidence type="ECO:0000313" key="2">
    <source>
        <dbReference type="EMBL" id="MBB6049572.1"/>
    </source>
</evidence>
<dbReference type="Gene3D" id="1.10.30.50">
    <property type="match status" value="1"/>
</dbReference>
<evidence type="ECO:0000313" key="3">
    <source>
        <dbReference type="Proteomes" id="UP000520814"/>
    </source>
</evidence>
<dbReference type="InterPro" id="IPR052892">
    <property type="entry name" value="NA-targeting_endonuclease"/>
</dbReference>
<comment type="caution">
    <text evidence="2">The sequence shown here is derived from an EMBL/GenBank/DDBJ whole genome shotgun (WGS) entry which is preliminary data.</text>
</comment>